<protein>
    <recommendedName>
        <fullName evidence="1">TMEM131L fifth Ig-like domain-containing protein</fullName>
    </recommendedName>
</protein>
<dbReference type="GO" id="GO:0016020">
    <property type="term" value="C:membrane"/>
    <property type="evidence" value="ECO:0007669"/>
    <property type="project" value="TreeGrafter"/>
</dbReference>
<dbReference type="EMBL" id="JAPFFJ010000013">
    <property type="protein sequence ID" value="KAJ6413039.1"/>
    <property type="molecule type" value="Genomic_DNA"/>
</dbReference>
<dbReference type="InterPro" id="IPR039877">
    <property type="entry name" value="TMEM131-like"/>
</dbReference>
<dbReference type="AlphaFoldDB" id="A0AAD6P1K7"/>
<dbReference type="PANTHER" id="PTHR22050">
    <property type="entry name" value="RW1 PROTEIN HOMOLOG"/>
    <property type="match status" value="1"/>
</dbReference>
<comment type="caution">
    <text evidence="2">The sequence shown here is derived from an EMBL/GenBank/DDBJ whole genome shotgun (WGS) entry which is preliminary data.</text>
</comment>
<dbReference type="Pfam" id="PF24501">
    <property type="entry name" value="Ig_TMEM131L_5"/>
    <property type="match status" value="1"/>
</dbReference>
<gene>
    <name evidence="2" type="ORF">OIU84_005951</name>
</gene>
<evidence type="ECO:0000313" key="3">
    <source>
        <dbReference type="Proteomes" id="UP001162972"/>
    </source>
</evidence>
<dbReference type="InterPro" id="IPR055437">
    <property type="entry name" value="TMEM131L_Ig_5"/>
</dbReference>
<evidence type="ECO:0000259" key="1">
    <source>
        <dbReference type="Pfam" id="PF24501"/>
    </source>
</evidence>
<dbReference type="Proteomes" id="UP001162972">
    <property type="component" value="Chromosome 5"/>
</dbReference>
<reference evidence="2 3" key="1">
    <citation type="journal article" date="2023" name="Int. J. Mol. Sci.">
        <title>De Novo Assembly and Annotation of 11 Diverse Shrub Willow (Salix) Genomes Reveals Novel Gene Organization in Sex-Linked Regions.</title>
        <authorList>
            <person name="Hyden B."/>
            <person name="Feng K."/>
            <person name="Yates T.B."/>
            <person name="Jawdy S."/>
            <person name="Cereghino C."/>
            <person name="Smart L.B."/>
            <person name="Muchero W."/>
        </authorList>
    </citation>
    <scope>NUCLEOTIDE SEQUENCE [LARGE SCALE GENOMIC DNA]</scope>
    <source>
        <tissue evidence="2">Shoot tip</tissue>
    </source>
</reference>
<feature type="domain" description="TMEM131L fifth Ig-like" evidence="1">
    <location>
        <begin position="263"/>
        <end position="326"/>
    </location>
</feature>
<name>A0AAD6P1K7_9ROSI</name>
<keyword evidence="3" id="KW-1185">Reference proteome</keyword>
<evidence type="ECO:0000313" key="2">
    <source>
        <dbReference type="EMBL" id="KAJ6413039.1"/>
    </source>
</evidence>
<accession>A0AAD6P1K7</accession>
<sequence length="355" mass="39138">MTHLNFKNICTSSHLFCFLSTLSGFSSKEHKLKVAALEVSRSQSDGLLSLESTQGGRWAENKNWSLDHGIFQLLNGLVVSCSMNSGEDVYELSCTLTGRADQCDPSSCEGPLLTQKSTSARLRKKSEMMKSSAFDVSPPRVEISPPMVWLIPSSFDLAEKLWWIPGPAEEEFFFICLRHQKDSFIGSDNHSEDTKFGEKTESGNKRTGLLGSGKLLLSEMKSIQFNINLPTPQNISPPDRLFNMEETAYACSVPSSKELYAKNMGDLPLEVKRIEVSGSECGLDGFMAHTCKGFSLEPGDSTKLLISYQSDFSAAMVHGDLELGLTSGILVIPMKACLPLYMFNLCKKKQYSGCS</sequence>
<organism evidence="2 3">
    <name type="scientific">Salix udensis</name>
    <dbReference type="NCBI Taxonomy" id="889485"/>
    <lineage>
        <taxon>Eukaryota</taxon>
        <taxon>Viridiplantae</taxon>
        <taxon>Streptophyta</taxon>
        <taxon>Embryophyta</taxon>
        <taxon>Tracheophyta</taxon>
        <taxon>Spermatophyta</taxon>
        <taxon>Magnoliopsida</taxon>
        <taxon>eudicotyledons</taxon>
        <taxon>Gunneridae</taxon>
        <taxon>Pentapetalae</taxon>
        <taxon>rosids</taxon>
        <taxon>fabids</taxon>
        <taxon>Malpighiales</taxon>
        <taxon>Salicaceae</taxon>
        <taxon>Saliceae</taxon>
        <taxon>Salix</taxon>
    </lineage>
</organism>
<proteinExistence type="predicted"/>
<dbReference type="PANTHER" id="PTHR22050:SF0">
    <property type="entry name" value="TRANSMEMBRANE PROTEIN 131 HOMOLOG"/>
    <property type="match status" value="1"/>
</dbReference>